<organism evidence="1">
    <name type="scientific">Arundo donax</name>
    <name type="common">Giant reed</name>
    <name type="synonym">Donax arundinaceus</name>
    <dbReference type="NCBI Taxonomy" id="35708"/>
    <lineage>
        <taxon>Eukaryota</taxon>
        <taxon>Viridiplantae</taxon>
        <taxon>Streptophyta</taxon>
        <taxon>Embryophyta</taxon>
        <taxon>Tracheophyta</taxon>
        <taxon>Spermatophyta</taxon>
        <taxon>Magnoliopsida</taxon>
        <taxon>Liliopsida</taxon>
        <taxon>Poales</taxon>
        <taxon>Poaceae</taxon>
        <taxon>PACMAD clade</taxon>
        <taxon>Arundinoideae</taxon>
        <taxon>Arundineae</taxon>
        <taxon>Arundo</taxon>
    </lineage>
</organism>
<reference evidence="1" key="1">
    <citation type="submission" date="2014-09" db="EMBL/GenBank/DDBJ databases">
        <authorList>
            <person name="Magalhaes I.L.F."/>
            <person name="Oliveira U."/>
            <person name="Santos F.R."/>
            <person name="Vidigal T.H.D.A."/>
            <person name="Brescovit A.D."/>
            <person name="Santos A.J."/>
        </authorList>
    </citation>
    <scope>NUCLEOTIDE SEQUENCE</scope>
    <source>
        <tissue evidence="1">Shoot tissue taken approximately 20 cm above the soil surface</tissue>
    </source>
</reference>
<dbReference type="EMBL" id="GBRH01212836">
    <property type="protein sequence ID" value="JAD85059.1"/>
    <property type="molecule type" value="Transcribed_RNA"/>
</dbReference>
<accession>A0A0A9R1W1</accession>
<reference evidence="1" key="2">
    <citation type="journal article" date="2015" name="Data Brief">
        <title>Shoot transcriptome of the giant reed, Arundo donax.</title>
        <authorList>
            <person name="Barrero R.A."/>
            <person name="Guerrero F.D."/>
            <person name="Moolhuijzen P."/>
            <person name="Goolsby J.A."/>
            <person name="Tidwell J."/>
            <person name="Bellgard S.E."/>
            <person name="Bellgard M.I."/>
        </authorList>
    </citation>
    <scope>NUCLEOTIDE SEQUENCE</scope>
    <source>
        <tissue evidence="1">Shoot tissue taken approximately 20 cm above the soil surface</tissue>
    </source>
</reference>
<protein>
    <submittedName>
        <fullName evidence="1">Uncharacterized protein</fullName>
    </submittedName>
</protein>
<dbReference type="AlphaFoldDB" id="A0A0A9R1W1"/>
<sequence>MRRRRRTGEAKRPRLRAGGGVRSARDRLFVGQANRDGFLPRAARPPSLVKWWLVLVPSSLLLRW</sequence>
<evidence type="ECO:0000313" key="1">
    <source>
        <dbReference type="EMBL" id="JAD85059.1"/>
    </source>
</evidence>
<proteinExistence type="predicted"/>
<name>A0A0A9R1W1_ARUDO</name>